<dbReference type="Proteomes" id="UP000295388">
    <property type="component" value="Unassembled WGS sequence"/>
</dbReference>
<proteinExistence type="predicted"/>
<organism evidence="1 2">
    <name type="scientific">Kribbella caucasensis</name>
    <dbReference type="NCBI Taxonomy" id="2512215"/>
    <lineage>
        <taxon>Bacteria</taxon>
        <taxon>Bacillati</taxon>
        <taxon>Actinomycetota</taxon>
        <taxon>Actinomycetes</taxon>
        <taxon>Propionibacteriales</taxon>
        <taxon>Kribbellaceae</taxon>
        <taxon>Kribbella</taxon>
    </lineage>
</organism>
<reference evidence="1 2" key="1">
    <citation type="submission" date="2019-03" db="EMBL/GenBank/DDBJ databases">
        <title>Genomic Encyclopedia of Type Strains, Phase III (KMG-III): the genomes of soil and plant-associated and newly described type strains.</title>
        <authorList>
            <person name="Whitman W."/>
        </authorList>
    </citation>
    <scope>NUCLEOTIDE SEQUENCE [LARGE SCALE GENOMIC DNA]</scope>
    <source>
        <strain evidence="1 2">VKM Ac-2527</strain>
    </source>
</reference>
<evidence type="ECO:0000313" key="1">
    <source>
        <dbReference type="EMBL" id="TDO48635.1"/>
    </source>
</evidence>
<sequence>MTFLELPKDWRRQPLSDSAFAADVVDLYCSAGDRRRGTLMVLICDEKDCYRGAIAIDLSELSDDHPPTNFTSALKPVIRPLTVYPEGSLILALARPGPPDLTDTDFEWLEAATHVCRVVGVRLLGFYLASPDAVTRAEFPVAA</sequence>
<accession>A0A4R6KF14</accession>
<dbReference type="AlphaFoldDB" id="A0A4R6KF14"/>
<comment type="caution">
    <text evidence="1">The sequence shown here is derived from an EMBL/GenBank/DDBJ whole genome shotgun (WGS) entry which is preliminary data.</text>
</comment>
<dbReference type="EMBL" id="SNWQ01000007">
    <property type="protein sequence ID" value="TDO48635.1"/>
    <property type="molecule type" value="Genomic_DNA"/>
</dbReference>
<gene>
    <name evidence="1" type="ORF">EV643_107265</name>
</gene>
<evidence type="ECO:0000313" key="2">
    <source>
        <dbReference type="Proteomes" id="UP000295388"/>
    </source>
</evidence>
<protein>
    <submittedName>
        <fullName evidence="1">Uncharacterized protein</fullName>
    </submittedName>
</protein>
<keyword evidence="2" id="KW-1185">Reference proteome</keyword>
<dbReference type="OrthoDB" id="3822678at2"/>
<name>A0A4R6KF14_9ACTN</name>
<dbReference type="RefSeq" id="WP_133801041.1">
    <property type="nucleotide sequence ID" value="NZ_SNWQ01000007.1"/>
</dbReference>